<protein>
    <recommendedName>
        <fullName evidence="6">WRKY domain-containing protein</fullName>
    </recommendedName>
</protein>
<dbReference type="OrthoDB" id="1069619at2759"/>
<dbReference type="InterPro" id="IPR003657">
    <property type="entry name" value="WRKY_dom"/>
</dbReference>
<feature type="domain" description="WRKY" evidence="6">
    <location>
        <begin position="51"/>
        <end position="116"/>
    </location>
</feature>
<organism evidence="7 8">
    <name type="scientific">Brassica carinata</name>
    <name type="common">Ethiopian mustard</name>
    <name type="synonym">Abyssinian cabbage</name>
    <dbReference type="NCBI Taxonomy" id="52824"/>
    <lineage>
        <taxon>Eukaryota</taxon>
        <taxon>Viridiplantae</taxon>
        <taxon>Streptophyta</taxon>
        <taxon>Embryophyta</taxon>
        <taxon>Tracheophyta</taxon>
        <taxon>Spermatophyta</taxon>
        <taxon>Magnoliopsida</taxon>
        <taxon>eudicotyledons</taxon>
        <taxon>Gunneridae</taxon>
        <taxon>Pentapetalae</taxon>
        <taxon>rosids</taxon>
        <taxon>malvids</taxon>
        <taxon>Brassicales</taxon>
        <taxon>Brassicaceae</taxon>
        <taxon>Brassiceae</taxon>
        <taxon>Brassica</taxon>
    </lineage>
</organism>
<dbReference type="EMBL" id="JAAMPC010000004">
    <property type="protein sequence ID" value="KAG2313826.1"/>
    <property type="molecule type" value="Genomic_DNA"/>
</dbReference>
<dbReference type="InterPro" id="IPR044810">
    <property type="entry name" value="WRKY_plant"/>
</dbReference>
<dbReference type="AlphaFoldDB" id="A0A8X7VM62"/>
<sequence length="146" mass="16503">MGIDQALIDHNMVDVLDVEPSSRKRRENEVSNMIGTTRTRENDPIIIQMESKENNPDDGFSWKKYGQKLIRGNPNPRNYYKCTFIGCNVKKHVERGADNVKSLVIAYFGNHEHDAPVINNWSGSSMSQDPGNPSVRKATFIPLVSL</sequence>
<dbReference type="PROSITE" id="PS50811">
    <property type="entry name" value="WRKY"/>
    <property type="match status" value="1"/>
</dbReference>
<keyword evidence="2" id="KW-0805">Transcription regulation</keyword>
<keyword evidence="8" id="KW-1185">Reference proteome</keyword>
<evidence type="ECO:0000256" key="4">
    <source>
        <dbReference type="ARBA" id="ARBA00023163"/>
    </source>
</evidence>
<proteinExistence type="predicted"/>
<gene>
    <name evidence="7" type="ORF">Bca52824_016948</name>
</gene>
<dbReference type="PANTHER" id="PTHR31221:SF242">
    <property type="entry name" value="WRKY DOMAIN-CONTAINING PROTEIN"/>
    <property type="match status" value="1"/>
</dbReference>
<comment type="caution">
    <text evidence="7">The sequence shown here is derived from an EMBL/GenBank/DDBJ whole genome shotgun (WGS) entry which is preliminary data.</text>
</comment>
<dbReference type="SUPFAM" id="SSF118290">
    <property type="entry name" value="WRKY DNA-binding domain"/>
    <property type="match status" value="1"/>
</dbReference>
<dbReference type="Proteomes" id="UP000886595">
    <property type="component" value="Unassembled WGS sequence"/>
</dbReference>
<dbReference type="PANTHER" id="PTHR31221">
    <property type="entry name" value="WRKY TRANSCRIPTION FACTOR PROTEIN 1-RELATED"/>
    <property type="match status" value="1"/>
</dbReference>
<dbReference type="GO" id="GO:0005634">
    <property type="term" value="C:nucleus"/>
    <property type="evidence" value="ECO:0007669"/>
    <property type="project" value="UniProtKB-SubCell"/>
</dbReference>
<evidence type="ECO:0000313" key="8">
    <source>
        <dbReference type="Proteomes" id="UP000886595"/>
    </source>
</evidence>
<evidence type="ECO:0000259" key="6">
    <source>
        <dbReference type="PROSITE" id="PS50811"/>
    </source>
</evidence>
<evidence type="ECO:0000256" key="1">
    <source>
        <dbReference type="ARBA" id="ARBA00004123"/>
    </source>
</evidence>
<name>A0A8X7VM62_BRACI</name>
<evidence type="ECO:0000256" key="2">
    <source>
        <dbReference type="ARBA" id="ARBA00023015"/>
    </source>
</evidence>
<dbReference type="InterPro" id="IPR036576">
    <property type="entry name" value="WRKY_dom_sf"/>
</dbReference>
<comment type="subcellular location">
    <subcellularLocation>
        <location evidence="1">Nucleus</location>
    </subcellularLocation>
</comment>
<evidence type="ECO:0000313" key="7">
    <source>
        <dbReference type="EMBL" id="KAG2313826.1"/>
    </source>
</evidence>
<dbReference type="Pfam" id="PF03106">
    <property type="entry name" value="WRKY"/>
    <property type="match status" value="1"/>
</dbReference>
<evidence type="ECO:0000256" key="5">
    <source>
        <dbReference type="ARBA" id="ARBA00023242"/>
    </source>
</evidence>
<dbReference type="SMART" id="SM00774">
    <property type="entry name" value="WRKY"/>
    <property type="match status" value="1"/>
</dbReference>
<dbReference type="GO" id="GO:0003700">
    <property type="term" value="F:DNA-binding transcription factor activity"/>
    <property type="evidence" value="ECO:0007669"/>
    <property type="project" value="InterPro"/>
</dbReference>
<reference evidence="7 8" key="1">
    <citation type="submission" date="2020-02" db="EMBL/GenBank/DDBJ databases">
        <authorList>
            <person name="Ma Q."/>
            <person name="Huang Y."/>
            <person name="Song X."/>
            <person name="Pei D."/>
        </authorList>
    </citation>
    <scope>NUCLEOTIDE SEQUENCE [LARGE SCALE GENOMIC DNA]</scope>
    <source>
        <strain evidence="7">Sxm20200214</strain>
        <tissue evidence="7">Leaf</tissue>
    </source>
</reference>
<evidence type="ECO:0000256" key="3">
    <source>
        <dbReference type="ARBA" id="ARBA00023125"/>
    </source>
</evidence>
<accession>A0A8X7VM62</accession>
<dbReference type="Gene3D" id="2.20.25.80">
    <property type="entry name" value="WRKY domain"/>
    <property type="match status" value="1"/>
</dbReference>
<keyword evidence="3" id="KW-0238">DNA-binding</keyword>
<keyword evidence="4" id="KW-0804">Transcription</keyword>
<dbReference type="GO" id="GO:0043565">
    <property type="term" value="F:sequence-specific DNA binding"/>
    <property type="evidence" value="ECO:0007669"/>
    <property type="project" value="InterPro"/>
</dbReference>
<keyword evidence="5" id="KW-0539">Nucleus</keyword>